<sequence length="129" mass="14354">MGKKRVKEALEAILTDLGASVSLIEEYFHPDYVQKVDGKTLDFEGFVAHMHSLRSKVDRLKLTFEKLFEEGENVCSVHIVDVAKKDGSNARMKVIAHFKLSGGKIIYCDELTFLIAGEAQDAQLGSCFS</sequence>
<proteinExistence type="predicted"/>
<dbReference type="OrthoDB" id="1256785at2"/>
<dbReference type="Pfam" id="PF12680">
    <property type="entry name" value="SnoaL_2"/>
    <property type="match status" value="1"/>
</dbReference>
<dbReference type="HOGENOM" id="CLU_124041_2_1_0"/>
<dbReference type="EMBL" id="CP001928">
    <property type="protein sequence ID" value="ADI37910.1"/>
    <property type="molecule type" value="Genomic_DNA"/>
</dbReference>
<evidence type="ECO:0000313" key="3">
    <source>
        <dbReference type="Proteomes" id="UP000001505"/>
    </source>
</evidence>
<keyword evidence="3" id="KW-1185">Reference proteome</keyword>
<dbReference type="STRING" id="716544.wcw_0539"/>
<name>D6YUU9_WADCW</name>
<dbReference type="AlphaFoldDB" id="D6YUU9"/>
<accession>D6YUU9</accession>
<gene>
    <name evidence="2" type="ordered locus">wcw_0539</name>
</gene>
<evidence type="ECO:0000313" key="2">
    <source>
        <dbReference type="EMBL" id="ADI37910.1"/>
    </source>
</evidence>
<dbReference type="InterPro" id="IPR032710">
    <property type="entry name" value="NTF2-like_dom_sf"/>
</dbReference>
<feature type="domain" description="SnoaL-like" evidence="1">
    <location>
        <begin position="21"/>
        <end position="106"/>
    </location>
</feature>
<evidence type="ECO:0000259" key="1">
    <source>
        <dbReference type="Pfam" id="PF12680"/>
    </source>
</evidence>
<reference evidence="2 3" key="1">
    <citation type="journal article" date="2010" name="PLoS ONE">
        <title>The Waddlia genome: a window into chlamydial biology.</title>
        <authorList>
            <person name="Bertelli C."/>
            <person name="Collyn F."/>
            <person name="Croxatto A."/>
            <person name="Ruckert C."/>
            <person name="Polkinghorne A."/>
            <person name="Kebbi-Beghdadi C."/>
            <person name="Goesmann A."/>
            <person name="Vaughan L."/>
            <person name="Greub G."/>
        </authorList>
    </citation>
    <scope>NUCLEOTIDE SEQUENCE [LARGE SCALE GENOMIC DNA]</scope>
    <source>
        <strain evidence="3">ATCC VR-1470 / WSU 86-1044</strain>
    </source>
</reference>
<dbReference type="SUPFAM" id="SSF54427">
    <property type="entry name" value="NTF2-like"/>
    <property type="match status" value="1"/>
</dbReference>
<dbReference type="RefSeq" id="WP_013181636.1">
    <property type="nucleotide sequence ID" value="NC_014225.1"/>
</dbReference>
<dbReference type="eggNOG" id="COG3631">
    <property type="taxonomic scope" value="Bacteria"/>
</dbReference>
<dbReference type="Gene3D" id="3.10.450.50">
    <property type="match status" value="1"/>
</dbReference>
<protein>
    <recommendedName>
        <fullName evidence="1">SnoaL-like domain-containing protein</fullName>
    </recommendedName>
</protein>
<dbReference type="InterPro" id="IPR037401">
    <property type="entry name" value="SnoaL-like"/>
</dbReference>
<dbReference type="KEGG" id="wch:wcw_0539"/>
<organism evidence="2 3">
    <name type="scientific">Waddlia chondrophila (strain ATCC VR-1470 / WSU 86-1044)</name>
    <dbReference type="NCBI Taxonomy" id="716544"/>
    <lineage>
        <taxon>Bacteria</taxon>
        <taxon>Pseudomonadati</taxon>
        <taxon>Chlamydiota</taxon>
        <taxon>Chlamydiia</taxon>
        <taxon>Parachlamydiales</taxon>
        <taxon>Waddliaceae</taxon>
        <taxon>Waddlia</taxon>
    </lineage>
</organism>
<dbReference type="Proteomes" id="UP000001505">
    <property type="component" value="Chromosome"/>
</dbReference>